<evidence type="ECO:0008006" key="4">
    <source>
        <dbReference type="Google" id="ProtNLM"/>
    </source>
</evidence>
<dbReference type="RefSeq" id="WP_225919314.1">
    <property type="nucleotide sequence ID" value="NZ_CP139781.1"/>
</dbReference>
<evidence type="ECO:0000256" key="1">
    <source>
        <dbReference type="SAM" id="MobiDB-lite"/>
    </source>
</evidence>
<evidence type="ECO:0000313" key="2">
    <source>
        <dbReference type="EMBL" id="WRQ89398.1"/>
    </source>
</evidence>
<name>A0ABZ1CCK1_9BACT</name>
<dbReference type="Gene3D" id="3.30.420.240">
    <property type="match status" value="1"/>
</dbReference>
<protein>
    <recommendedName>
        <fullName evidence="4">Terminase</fullName>
    </recommendedName>
</protein>
<feature type="region of interest" description="Disordered" evidence="1">
    <location>
        <begin position="488"/>
        <end position="520"/>
    </location>
</feature>
<organism evidence="2 3">
    <name type="scientific">Actomonas aquatica</name>
    <dbReference type="NCBI Taxonomy" id="2866162"/>
    <lineage>
        <taxon>Bacteria</taxon>
        <taxon>Pseudomonadati</taxon>
        <taxon>Verrucomicrobiota</taxon>
        <taxon>Opitutia</taxon>
        <taxon>Opitutales</taxon>
        <taxon>Opitutaceae</taxon>
        <taxon>Actomonas</taxon>
    </lineage>
</organism>
<dbReference type="EMBL" id="CP139781">
    <property type="protein sequence ID" value="WRQ89398.1"/>
    <property type="molecule type" value="Genomic_DNA"/>
</dbReference>
<sequence>MTNVLPSKIDSEQEASRYFLPYQLDHIGHEERLSVWEKSFRIGATWADAFRNVRKRLRFKKRDYLFATRDYPSAIEYMEQARQFCEIYNHTKSIVNHGEEEWKVPVRKSDGTPAGFTETIKVSFIKFDNGSRIIAFSSNPNAMLVYGGDVGLDEFPRHQRAEELYQVAQARVTWGYDLDMWGSHFGNDTLFYQIAQDGRAGRGGWRHRMVTIVDAVNQGLVEKINATRGTNFTREGFIADCRKRARDEATYEEAYMCNPRGGTAVIVPWSQIELCMGAYEAERLHLEATQISEMFGDYSTATEQDRARQIRSFLDATFPELFTRDAHHHLGYDVAASGRGDLAAIYVDEKAGDTQTLRGLMTWRTDDWNFHDVVTHHFMKRVCAVRGAGDETGLGRKICWELAKKFPGRFQQVNFASSKHDMGFSLMNQLSTAQKRFPREWQDVALDFFALRKTHNGKKWLFSEGTNNMLSYSHCDIAWGGGLSTEASKSTGYQGKTEDFQAWGKPRGAGRDRSNFSMEG</sequence>
<gene>
    <name evidence="2" type="ORF">K1X11_008250</name>
</gene>
<keyword evidence="3" id="KW-1185">Reference proteome</keyword>
<dbReference type="InterPro" id="IPR027417">
    <property type="entry name" value="P-loop_NTPase"/>
</dbReference>
<proteinExistence type="predicted"/>
<reference evidence="2 3" key="1">
    <citation type="submission" date="2023-12" db="EMBL/GenBank/DDBJ databases">
        <title>Description of an unclassified Opitutus bacterium of Verrucomicrobiota.</title>
        <authorList>
            <person name="Zhang D.-F."/>
        </authorList>
    </citation>
    <scope>NUCLEOTIDE SEQUENCE [LARGE SCALE GENOMIC DNA]</scope>
    <source>
        <strain evidence="2 3">WL0086</strain>
    </source>
</reference>
<dbReference type="Gene3D" id="3.40.50.300">
    <property type="entry name" value="P-loop containing nucleotide triphosphate hydrolases"/>
    <property type="match status" value="1"/>
</dbReference>
<dbReference type="Proteomes" id="UP000738431">
    <property type="component" value="Chromosome"/>
</dbReference>
<dbReference type="Pfam" id="PF03237">
    <property type="entry name" value="Terminase_6N"/>
    <property type="match status" value="1"/>
</dbReference>
<accession>A0ABZ1CCK1</accession>
<evidence type="ECO:0000313" key="3">
    <source>
        <dbReference type="Proteomes" id="UP000738431"/>
    </source>
</evidence>